<sequence length="253" mass="27790">MEVNANFWKRLLAYFIDNAIYSTILILLTVPFWLATALGGWQLLLLLNIIVGWLYFALMESSAKQATLGKLALGIIVTDLFGQRISFGVATGRYFGKVLSLVPLCAGFVMAAFTERKQALHDVLLGTLVLNKNSSVVNNRPHQMPQGQNVRPILCGVTGNYAGQMIQIDDKGLIIGRDPLSCNIIVPSEAISRMHCIIKYDPRQNSFTLTDTCSSNGTFLASGVRLGKGQAIILKSGDRFFLAVKDNMFEVKA</sequence>
<evidence type="ECO:0000313" key="9">
    <source>
        <dbReference type="Proteomes" id="UP000036356"/>
    </source>
</evidence>
<dbReference type="InterPro" id="IPR008984">
    <property type="entry name" value="SMAD_FHA_dom_sf"/>
</dbReference>
<dbReference type="InterPro" id="IPR000253">
    <property type="entry name" value="FHA_dom"/>
</dbReference>
<evidence type="ECO:0000256" key="1">
    <source>
        <dbReference type="ARBA" id="ARBA00004651"/>
    </source>
</evidence>
<dbReference type="InterPro" id="IPR010432">
    <property type="entry name" value="RDD"/>
</dbReference>
<dbReference type="GO" id="GO:0005886">
    <property type="term" value="C:plasma membrane"/>
    <property type="evidence" value="ECO:0007669"/>
    <property type="project" value="UniProtKB-SubCell"/>
</dbReference>
<protein>
    <submittedName>
        <fullName evidence="8">RDD family protein</fullName>
    </submittedName>
</protein>
<evidence type="ECO:0000256" key="6">
    <source>
        <dbReference type="SAM" id="Phobius"/>
    </source>
</evidence>
<evidence type="ECO:0000256" key="3">
    <source>
        <dbReference type="ARBA" id="ARBA00022692"/>
    </source>
</evidence>
<dbReference type="STRING" id="476652.DEAC_c39610"/>
<dbReference type="SMART" id="SM00240">
    <property type="entry name" value="FHA"/>
    <property type="match status" value="1"/>
</dbReference>
<evidence type="ECO:0000256" key="2">
    <source>
        <dbReference type="ARBA" id="ARBA00022475"/>
    </source>
</evidence>
<accession>A0A0J1IHJ1</accession>
<dbReference type="Pfam" id="PF06271">
    <property type="entry name" value="RDD"/>
    <property type="match status" value="1"/>
</dbReference>
<evidence type="ECO:0000256" key="5">
    <source>
        <dbReference type="ARBA" id="ARBA00023136"/>
    </source>
</evidence>
<keyword evidence="5 6" id="KW-0472">Membrane</keyword>
<dbReference type="Pfam" id="PF00498">
    <property type="entry name" value="FHA"/>
    <property type="match status" value="1"/>
</dbReference>
<dbReference type="PATRIC" id="fig|476652.3.peg.4195"/>
<feature type="transmembrane region" description="Helical" evidence="6">
    <location>
        <begin position="40"/>
        <end position="59"/>
    </location>
</feature>
<feature type="transmembrane region" description="Helical" evidence="6">
    <location>
        <begin position="94"/>
        <end position="113"/>
    </location>
</feature>
<reference evidence="8 9" key="1">
    <citation type="submission" date="2015-06" db="EMBL/GenBank/DDBJ databases">
        <title>Draft genome of the moderately acidophilic sulfate reducer Candidatus Desulfosporosinus acididurans strain M1.</title>
        <authorList>
            <person name="Poehlein A."/>
            <person name="Petzsch P."/>
            <person name="Johnson B.D."/>
            <person name="Schloemann M."/>
            <person name="Daniel R."/>
            <person name="Muehling M."/>
        </authorList>
    </citation>
    <scope>NUCLEOTIDE SEQUENCE [LARGE SCALE GENOMIC DNA]</scope>
    <source>
        <strain evidence="8 9">M1</strain>
    </source>
</reference>
<proteinExistence type="predicted"/>
<keyword evidence="3 6" id="KW-0812">Transmembrane</keyword>
<feature type="domain" description="FHA" evidence="7">
    <location>
        <begin position="173"/>
        <end position="220"/>
    </location>
</feature>
<evidence type="ECO:0000313" key="8">
    <source>
        <dbReference type="EMBL" id="KLU64146.1"/>
    </source>
</evidence>
<keyword evidence="2" id="KW-1003">Cell membrane</keyword>
<dbReference type="SUPFAM" id="SSF49879">
    <property type="entry name" value="SMAD/FHA domain"/>
    <property type="match status" value="1"/>
</dbReference>
<evidence type="ECO:0000256" key="4">
    <source>
        <dbReference type="ARBA" id="ARBA00022989"/>
    </source>
</evidence>
<dbReference type="AlphaFoldDB" id="A0A0J1IHJ1"/>
<dbReference type="RefSeq" id="WP_053006525.1">
    <property type="nucleotide sequence ID" value="NZ_LDZY01000017.1"/>
</dbReference>
<dbReference type="PANTHER" id="PTHR36115:SF4">
    <property type="entry name" value="MEMBRANE PROTEIN"/>
    <property type="match status" value="1"/>
</dbReference>
<dbReference type="CDD" id="cd00060">
    <property type="entry name" value="FHA"/>
    <property type="match status" value="1"/>
</dbReference>
<name>A0A0J1IHJ1_9FIRM</name>
<dbReference type="PROSITE" id="PS50006">
    <property type="entry name" value="FHA_DOMAIN"/>
    <property type="match status" value="1"/>
</dbReference>
<evidence type="ECO:0000259" key="7">
    <source>
        <dbReference type="PROSITE" id="PS50006"/>
    </source>
</evidence>
<dbReference type="PANTHER" id="PTHR36115">
    <property type="entry name" value="PROLINE-RICH ANTIGEN HOMOLOG-RELATED"/>
    <property type="match status" value="1"/>
</dbReference>
<keyword evidence="9" id="KW-1185">Reference proteome</keyword>
<comment type="caution">
    <text evidence="8">The sequence shown here is derived from an EMBL/GenBank/DDBJ whole genome shotgun (WGS) entry which is preliminary data.</text>
</comment>
<gene>
    <name evidence="8" type="ORF">DEAC_c39610</name>
</gene>
<organism evidence="8 9">
    <name type="scientific">Desulfosporosinus acididurans</name>
    <dbReference type="NCBI Taxonomy" id="476652"/>
    <lineage>
        <taxon>Bacteria</taxon>
        <taxon>Bacillati</taxon>
        <taxon>Bacillota</taxon>
        <taxon>Clostridia</taxon>
        <taxon>Eubacteriales</taxon>
        <taxon>Desulfitobacteriaceae</taxon>
        <taxon>Desulfosporosinus</taxon>
    </lineage>
</organism>
<dbReference type="Gene3D" id="2.60.200.20">
    <property type="match status" value="1"/>
</dbReference>
<dbReference type="InterPro" id="IPR051791">
    <property type="entry name" value="Pra-immunoreactive"/>
</dbReference>
<dbReference type="Proteomes" id="UP000036356">
    <property type="component" value="Unassembled WGS sequence"/>
</dbReference>
<dbReference type="EMBL" id="LDZY01000017">
    <property type="protein sequence ID" value="KLU64146.1"/>
    <property type="molecule type" value="Genomic_DNA"/>
</dbReference>
<keyword evidence="4 6" id="KW-1133">Transmembrane helix</keyword>
<comment type="subcellular location">
    <subcellularLocation>
        <location evidence="1">Cell membrane</location>
        <topology evidence="1">Multi-pass membrane protein</topology>
    </subcellularLocation>
</comment>
<feature type="transmembrane region" description="Helical" evidence="6">
    <location>
        <begin position="12"/>
        <end position="34"/>
    </location>
</feature>